<dbReference type="EMBL" id="JACGWM010001625">
    <property type="protein sequence ID" value="KAL0290671.1"/>
    <property type="molecule type" value="Genomic_DNA"/>
</dbReference>
<dbReference type="AlphaFoldDB" id="A0AAW2J7V8"/>
<comment type="caution">
    <text evidence="1">The sequence shown here is derived from an EMBL/GenBank/DDBJ whole genome shotgun (WGS) entry which is preliminary data.</text>
</comment>
<accession>A0AAW2J7V8</accession>
<evidence type="ECO:0000313" key="1">
    <source>
        <dbReference type="EMBL" id="KAL0290671.1"/>
    </source>
</evidence>
<proteinExistence type="predicted"/>
<sequence>MYLNGLRHKASCTDDARTVIDFVKANIFSRYGMPRLSSVVEGLIFATRWAFWAIKKLNTTIDEAGCQRKLQLQELEKIRNDAYGNSLIYKDKTKAFHDHVISRKAFGVGQKLLLFHSKLKLFPSQGEDKIILRLGVLTPNSTN</sequence>
<gene>
    <name evidence="1" type="ORF">Scaly_2661200</name>
</gene>
<reference evidence="1" key="1">
    <citation type="submission" date="2020-06" db="EMBL/GenBank/DDBJ databases">
        <authorList>
            <person name="Li T."/>
            <person name="Hu X."/>
            <person name="Zhang T."/>
            <person name="Song X."/>
            <person name="Zhang H."/>
            <person name="Dai N."/>
            <person name="Sheng W."/>
            <person name="Hou X."/>
            <person name="Wei L."/>
        </authorList>
    </citation>
    <scope>NUCLEOTIDE SEQUENCE</scope>
    <source>
        <strain evidence="1">KEN8</strain>
        <tissue evidence="1">Leaf</tissue>
    </source>
</reference>
<name>A0AAW2J7V8_9LAMI</name>
<protein>
    <submittedName>
        <fullName evidence="1">Uncharacterized protein</fullName>
    </submittedName>
</protein>
<reference evidence="1" key="2">
    <citation type="journal article" date="2024" name="Plant">
        <title>Genomic evolution and insights into agronomic trait innovations of Sesamum species.</title>
        <authorList>
            <person name="Miao H."/>
            <person name="Wang L."/>
            <person name="Qu L."/>
            <person name="Liu H."/>
            <person name="Sun Y."/>
            <person name="Le M."/>
            <person name="Wang Q."/>
            <person name="Wei S."/>
            <person name="Zheng Y."/>
            <person name="Lin W."/>
            <person name="Duan Y."/>
            <person name="Cao H."/>
            <person name="Xiong S."/>
            <person name="Wang X."/>
            <person name="Wei L."/>
            <person name="Li C."/>
            <person name="Ma Q."/>
            <person name="Ju M."/>
            <person name="Zhao R."/>
            <person name="Li G."/>
            <person name="Mu C."/>
            <person name="Tian Q."/>
            <person name="Mei H."/>
            <person name="Zhang T."/>
            <person name="Gao T."/>
            <person name="Zhang H."/>
        </authorList>
    </citation>
    <scope>NUCLEOTIDE SEQUENCE</scope>
    <source>
        <strain evidence="1">KEN8</strain>
    </source>
</reference>
<organism evidence="1">
    <name type="scientific">Sesamum calycinum</name>
    <dbReference type="NCBI Taxonomy" id="2727403"/>
    <lineage>
        <taxon>Eukaryota</taxon>
        <taxon>Viridiplantae</taxon>
        <taxon>Streptophyta</taxon>
        <taxon>Embryophyta</taxon>
        <taxon>Tracheophyta</taxon>
        <taxon>Spermatophyta</taxon>
        <taxon>Magnoliopsida</taxon>
        <taxon>eudicotyledons</taxon>
        <taxon>Gunneridae</taxon>
        <taxon>Pentapetalae</taxon>
        <taxon>asterids</taxon>
        <taxon>lamiids</taxon>
        <taxon>Lamiales</taxon>
        <taxon>Pedaliaceae</taxon>
        <taxon>Sesamum</taxon>
    </lineage>
</organism>